<comment type="caution">
    <text evidence="2">The sequence shown here is derived from an EMBL/GenBank/DDBJ whole genome shotgun (WGS) entry which is preliminary data.</text>
</comment>
<name>A0A5D3C6M8_CUCMM</name>
<evidence type="ECO:0000313" key="3">
    <source>
        <dbReference type="Proteomes" id="UP000321947"/>
    </source>
</evidence>
<dbReference type="Proteomes" id="UP000321947">
    <property type="component" value="Unassembled WGS sequence"/>
</dbReference>
<evidence type="ECO:0000313" key="2">
    <source>
        <dbReference type="EMBL" id="TYK07557.1"/>
    </source>
</evidence>
<accession>A0A5D3C6M8</accession>
<evidence type="ECO:0000256" key="1">
    <source>
        <dbReference type="SAM" id="MobiDB-lite"/>
    </source>
</evidence>
<protein>
    <submittedName>
        <fullName evidence="2">Uncharacterized protein</fullName>
    </submittedName>
</protein>
<feature type="region of interest" description="Disordered" evidence="1">
    <location>
        <begin position="1"/>
        <end position="20"/>
    </location>
</feature>
<sequence length="206" mass="23712">MEEESSKEEEVVKPSKKRKVTMKKKVFREQFAKRTKWDRTPTRKYHDSTISMDKITLIYCIMEEILENVGQIIYEDIITWVKHPRGARPFPHLIEKLCLKACSTLEKLLKIAVKYDIWDDSFWDLFQDSICDPLAFIDYAFKASDDASQTSVVSPSKEVLEKAVDDPLQKGKETTSEVAGKTSNLYCLSKLESPHAERQAKGDDKG</sequence>
<dbReference type="AlphaFoldDB" id="A0A5D3C6M8"/>
<proteinExistence type="predicted"/>
<gene>
    <name evidence="2" type="ORF">E5676_scaffold544G00280</name>
</gene>
<reference evidence="2 3" key="1">
    <citation type="submission" date="2019-08" db="EMBL/GenBank/DDBJ databases">
        <title>Draft genome sequences of two oriental melons (Cucumis melo L. var makuwa).</title>
        <authorList>
            <person name="Kwon S.-Y."/>
        </authorList>
    </citation>
    <scope>NUCLEOTIDE SEQUENCE [LARGE SCALE GENOMIC DNA]</scope>
    <source>
        <strain evidence="3">cv. Chang Bougi</strain>
        <tissue evidence="2">Leaf</tissue>
    </source>
</reference>
<dbReference type="EMBL" id="SSTD01013212">
    <property type="protein sequence ID" value="TYK07557.1"/>
    <property type="molecule type" value="Genomic_DNA"/>
</dbReference>
<organism evidence="2 3">
    <name type="scientific">Cucumis melo var. makuwa</name>
    <name type="common">Oriental melon</name>
    <dbReference type="NCBI Taxonomy" id="1194695"/>
    <lineage>
        <taxon>Eukaryota</taxon>
        <taxon>Viridiplantae</taxon>
        <taxon>Streptophyta</taxon>
        <taxon>Embryophyta</taxon>
        <taxon>Tracheophyta</taxon>
        <taxon>Spermatophyta</taxon>
        <taxon>Magnoliopsida</taxon>
        <taxon>eudicotyledons</taxon>
        <taxon>Gunneridae</taxon>
        <taxon>Pentapetalae</taxon>
        <taxon>rosids</taxon>
        <taxon>fabids</taxon>
        <taxon>Cucurbitales</taxon>
        <taxon>Cucurbitaceae</taxon>
        <taxon>Benincaseae</taxon>
        <taxon>Cucumis</taxon>
    </lineage>
</organism>